<evidence type="ECO:0000313" key="12">
    <source>
        <dbReference type="Proteomes" id="UP000681720"/>
    </source>
</evidence>
<feature type="non-terminal residue" evidence="11">
    <location>
        <position position="1"/>
    </location>
</feature>
<dbReference type="EMBL" id="CAJOBI010134315">
    <property type="protein sequence ID" value="CAF4738942.1"/>
    <property type="molecule type" value="Genomic_DNA"/>
</dbReference>
<organism evidence="11 12">
    <name type="scientific">Rotaria magnacalcarata</name>
    <dbReference type="NCBI Taxonomy" id="392030"/>
    <lineage>
        <taxon>Eukaryota</taxon>
        <taxon>Metazoa</taxon>
        <taxon>Spiralia</taxon>
        <taxon>Gnathifera</taxon>
        <taxon>Rotifera</taxon>
        <taxon>Eurotatoria</taxon>
        <taxon>Bdelloidea</taxon>
        <taxon>Philodinida</taxon>
        <taxon>Philodinidae</taxon>
        <taxon>Rotaria</taxon>
    </lineage>
</organism>
<dbReference type="EMBL" id="CAJOBI010107762">
    <property type="protein sequence ID" value="CAF4618959.1"/>
    <property type="molecule type" value="Genomic_DNA"/>
</dbReference>
<dbReference type="NCBIfam" id="TIGR01258">
    <property type="entry name" value="pgm_1"/>
    <property type="match status" value="1"/>
</dbReference>
<accession>A0A8S3DCV1</accession>
<dbReference type="CDD" id="cd07067">
    <property type="entry name" value="HP_PGM_like"/>
    <property type="match status" value="1"/>
</dbReference>
<feature type="site" description="Transition state stabilizer" evidence="6">
    <location>
        <position position="11"/>
    </location>
</feature>
<dbReference type="EC" id="5.4.2.11" evidence="2"/>
<proteinExistence type="inferred from homology"/>
<dbReference type="InterPro" id="IPR029033">
    <property type="entry name" value="His_PPase_superfam"/>
</dbReference>
<dbReference type="EMBL" id="CAJOBJ010161870">
    <property type="protein sequence ID" value="CAF4849273.1"/>
    <property type="molecule type" value="Genomic_DNA"/>
</dbReference>
<dbReference type="InterPro" id="IPR005952">
    <property type="entry name" value="Phosphogly_mut1"/>
</dbReference>
<dbReference type="Proteomes" id="UP000676336">
    <property type="component" value="Unassembled WGS sequence"/>
</dbReference>
<keyword evidence="4" id="KW-0413">Isomerase</keyword>
<evidence type="ECO:0000256" key="3">
    <source>
        <dbReference type="ARBA" id="ARBA00023152"/>
    </source>
</evidence>
<evidence type="ECO:0000313" key="7">
    <source>
        <dbReference type="EMBL" id="CAF4618959.1"/>
    </source>
</evidence>
<dbReference type="GO" id="GO:0006096">
    <property type="term" value="P:glycolytic process"/>
    <property type="evidence" value="ECO:0007669"/>
    <property type="project" value="UniProtKB-KW"/>
</dbReference>
<sequence length="63" mass="7059">RSGQKVLVAAHGNSLRALIKYLDKVSDDEIVQLNLPTGIPLVYELDEKLNPIKHYYVAPDDIV</sequence>
<evidence type="ECO:0000313" key="10">
    <source>
        <dbReference type="EMBL" id="CAF4849273.1"/>
    </source>
</evidence>
<feature type="non-terminal residue" evidence="11">
    <location>
        <position position="63"/>
    </location>
</feature>
<dbReference type="Proteomes" id="UP000681720">
    <property type="component" value="Unassembled WGS sequence"/>
</dbReference>
<evidence type="ECO:0000313" key="11">
    <source>
        <dbReference type="EMBL" id="CAF4994891.1"/>
    </source>
</evidence>
<evidence type="ECO:0000313" key="8">
    <source>
        <dbReference type="EMBL" id="CAF4697520.1"/>
    </source>
</evidence>
<dbReference type="Gene3D" id="3.40.50.1240">
    <property type="entry name" value="Phosphoglycerate mutase-like"/>
    <property type="match status" value="1"/>
</dbReference>
<comment type="similarity">
    <text evidence="1">Belongs to the phosphoglycerate mutase family. BPG-dependent PGAM subfamily.</text>
</comment>
<comment type="caution">
    <text evidence="11">The sequence shown here is derived from an EMBL/GenBank/DDBJ whole genome shotgun (WGS) entry which is preliminary data.</text>
</comment>
<dbReference type="GO" id="GO:0004619">
    <property type="term" value="F:phosphoglycerate mutase activity"/>
    <property type="evidence" value="ECO:0007669"/>
    <property type="project" value="UniProtKB-EC"/>
</dbReference>
<dbReference type="EMBL" id="CAJOBJ010205243">
    <property type="protein sequence ID" value="CAF4994891.1"/>
    <property type="molecule type" value="Genomic_DNA"/>
</dbReference>
<evidence type="ECO:0000256" key="2">
    <source>
        <dbReference type="ARBA" id="ARBA00012028"/>
    </source>
</evidence>
<dbReference type="Proteomes" id="UP000681967">
    <property type="component" value="Unassembled WGS sequence"/>
</dbReference>
<gene>
    <name evidence="8" type="ORF">BYL167_LOCUS43965</name>
    <name evidence="10" type="ORF">GIL414_LOCUS49318</name>
    <name evidence="11" type="ORF">GIL414_LOCUS56868</name>
    <name evidence="7" type="ORF">SMN809_LOCUS39804</name>
    <name evidence="9" type="ORF">SMN809_LOCUS44627</name>
</gene>
<keyword evidence="3" id="KW-0324">Glycolysis</keyword>
<evidence type="ECO:0000256" key="1">
    <source>
        <dbReference type="ARBA" id="ARBA00006717"/>
    </source>
</evidence>
<dbReference type="AlphaFoldDB" id="A0A8S3DCV1"/>
<dbReference type="EMBL" id="CAJOBH010118280">
    <property type="protein sequence ID" value="CAF4697520.1"/>
    <property type="molecule type" value="Genomic_DNA"/>
</dbReference>
<dbReference type="PANTHER" id="PTHR11931">
    <property type="entry name" value="PHOSPHOGLYCERATE MUTASE"/>
    <property type="match status" value="1"/>
</dbReference>
<dbReference type="InterPro" id="IPR013078">
    <property type="entry name" value="His_Pase_superF_clade-1"/>
</dbReference>
<dbReference type="SUPFAM" id="SSF53254">
    <property type="entry name" value="Phosphoglycerate mutase-like"/>
    <property type="match status" value="1"/>
</dbReference>
<evidence type="ECO:0000313" key="9">
    <source>
        <dbReference type="EMBL" id="CAF4738942.1"/>
    </source>
</evidence>
<evidence type="ECO:0000256" key="6">
    <source>
        <dbReference type="PIRSR" id="PIRSR613078-3"/>
    </source>
</evidence>
<feature type="binding site" evidence="5">
    <location>
        <begin position="12"/>
        <end position="13"/>
    </location>
    <ligand>
        <name>substrate</name>
    </ligand>
</feature>
<name>A0A8S3DCV1_9BILA</name>
<evidence type="ECO:0000256" key="5">
    <source>
        <dbReference type="PIRSR" id="PIRSR613078-2"/>
    </source>
</evidence>
<reference evidence="11" key="1">
    <citation type="submission" date="2021-02" db="EMBL/GenBank/DDBJ databases">
        <authorList>
            <person name="Nowell W R."/>
        </authorList>
    </citation>
    <scope>NUCLEOTIDE SEQUENCE</scope>
</reference>
<evidence type="ECO:0000256" key="4">
    <source>
        <dbReference type="ARBA" id="ARBA00023235"/>
    </source>
</evidence>
<protein>
    <recommendedName>
        <fullName evidence="2">phosphoglycerate mutase (2,3-diphosphoglycerate-dependent)</fullName>
        <ecNumber evidence="2">5.4.2.11</ecNumber>
    </recommendedName>
</protein>